<keyword evidence="2" id="KW-1185">Reference proteome</keyword>
<dbReference type="AlphaFoldDB" id="A0A8S4RLG2"/>
<protein>
    <submittedName>
        <fullName evidence="1">Jg12308 protein</fullName>
    </submittedName>
</protein>
<proteinExistence type="predicted"/>
<evidence type="ECO:0000313" key="2">
    <source>
        <dbReference type="Proteomes" id="UP000838756"/>
    </source>
</evidence>
<evidence type="ECO:0000313" key="1">
    <source>
        <dbReference type="EMBL" id="CAH2236847.1"/>
    </source>
</evidence>
<accession>A0A8S4RLG2</accession>
<comment type="caution">
    <text evidence="1">The sequence shown here is derived from an EMBL/GenBank/DDBJ whole genome shotgun (WGS) entry which is preliminary data.</text>
</comment>
<sequence length="67" mass="7563">MGEMEKVCKLATLHGRKSYSMMSLKTTLAHVLRRYRVSGNHSQMVAKIDVSLKPVSGHHVKIDSRVQ</sequence>
<dbReference type="EMBL" id="CAKXAJ010025225">
    <property type="protein sequence ID" value="CAH2236847.1"/>
    <property type="molecule type" value="Genomic_DNA"/>
</dbReference>
<dbReference type="Proteomes" id="UP000838756">
    <property type="component" value="Unassembled WGS sequence"/>
</dbReference>
<gene>
    <name evidence="1" type="primary">jg12308</name>
    <name evidence="1" type="ORF">PAEG_LOCUS14182</name>
</gene>
<name>A0A8S4RLG2_9NEOP</name>
<organism evidence="1 2">
    <name type="scientific">Pararge aegeria aegeria</name>
    <dbReference type="NCBI Taxonomy" id="348720"/>
    <lineage>
        <taxon>Eukaryota</taxon>
        <taxon>Metazoa</taxon>
        <taxon>Ecdysozoa</taxon>
        <taxon>Arthropoda</taxon>
        <taxon>Hexapoda</taxon>
        <taxon>Insecta</taxon>
        <taxon>Pterygota</taxon>
        <taxon>Neoptera</taxon>
        <taxon>Endopterygota</taxon>
        <taxon>Lepidoptera</taxon>
        <taxon>Glossata</taxon>
        <taxon>Ditrysia</taxon>
        <taxon>Papilionoidea</taxon>
        <taxon>Nymphalidae</taxon>
        <taxon>Satyrinae</taxon>
        <taxon>Satyrini</taxon>
        <taxon>Parargina</taxon>
        <taxon>Pararge</taxon>
    </lineage>
</organism>
<reference evidence="1" key="1">
    <citation type="submission" date="2022-03" db="EMBL/GenBank/DDBJ databases">
        <authorList>
            <person name="Lindestad O."/>
        </authorList>
    </citation>
    <scope>NUCLEOTIDE SEQUENCE</scope>
</reference>
<dbReference type="OrthoDB" id="1470350at2759"/>